<evidence type="ECO:0000313" key="3">
    <source>
        <dbReference type="Proteomes" id="UP000236286"/>
    </source>
</evidence>
<dbReference type="OrthoDB" id="111717at2"/>
<protein>
    <submittedName>
        <fullName evidence="2">Uncharacterized protein</fullName>
    </submittedName>
</protein>
<reference evidence="2 3" key="1">
    <citation type="submission" date="2017-10" db="EMBL/GenBank/DDBJ databases">
        <title>Genome announcement of Methylocella silvestris TVC from permafrost.</title>
        <authorList>
            <person name="Wang J."/>
            <person name="Geng K."/>
            <person name="Ul-Haque F."/>
            <person name="Crombie A.T."/>
            <person name="Street L.E."/>
            <person name="Wookey P.A."/>
            <person name="Murrell J.C."/>
            <person name="Pratscher J."/>
        </authorList>
    </citation>
    <scope>NUCLEOTIDE SEQUENCE [LARGE SCALE GENOMIC DNA]</scope>
    <source>
        <strain evidence="2 3">TVC</strain>
    </source>
</reference>
<dbReference type="EMBL" id="PDZR01000001">
    <property type="protein sequence ID" value="PNG27401.1"/>
    <property type="molecule type" value="Genomic_DNA"/>
</dbReference>
<feature type="signal peptide" evidence="1">
    <location>
        <begin position="1"/>
        <end position="20"/>
    </location>
</feature>
<organism evidence="2 3">
    <name type="scientific">Methylocella silvestris</name>
    <dbReference type="NCBI Taxonomy" id="199596"/>
    <lineage>
        <taxon>Bacteria</taxon>
        <taxon>Pseudomonadati</taxon>
        <taxon>Pseudomonadota</taxon>
        <taxon>Alphaproteobacteria</taxon>
        <taxon>Hyphomicrobiales</taxon>
        <taxon>Beijerinckiaceae</taxon>
        <taxon>Methylocella</taxon>
    </lineage>
</organism>
<dbReference type="AlphaFoldDB" id="A0A2J7TKV8"/>
<proteinExistence type="predicted"/>
<feature type="chain" id="PRO_5014435840" evidence="1">
    <location>
        <begin position="21"/>
        <end position="199"/>
    </location>
</feature>
<accession>A0A2J7TKV8</accession>
<keyword evidence="1" id="KW-0732">Signal</keyword>
<evidence type="ECO:0000313" key="2">
    <source>
        <dbReference type="EMBL" id="PNG27401.1"/>
    </source>
</evidence>
<dbReference type="RefSeq" id="WP_102841710.1">
    <property type="nucleotide sequence ID" value="NZ_PDZR01000001.1"/>
</dbReference>
<evidence type="ECO:0000256" key="1">
    <source>
        <dbReference type="SAM" id="SignalP"/>
    </source>
</evidence>
<comment type="caution">
    <text evidence="2">The sequence shown here is derived from an EMBL/GenBank/DDBJ whole genome shotgun (WGS) entry which is preliminary data.</text>
</comment>
<sequence length="199" mass="20896">MKTLGFAAAAALALLTPAVAAPASQTITFTMAPSPGAATCLKNARATVIDHSFGDFENLEVLVRGLPPNTDFDLFTIQVPNAPFGLAWYVGDIVTDDKGIGVGNFVGRFNVETFIVSPGAVTPPPQVHLTPPFPDATVGVKTAPIHTYHLGLWFNSPEDAKKANCSDAITPFNGVHKAGIQVLNTDAFPAAKGPLFQLK</sequence>
<gene>
    <name evidence="2" type="ORF">CR492_00145</name>
</gene>
<dbReference type="Proteomes" id="UP000236286">
    <property type="component" value="Unassembled WGS sequence"/>
</dbReference>
<name>A0A2J7TKV8_METSI</name>